<evidence type="ECO:0000313" key="2">
    <source>
        <dbReference type="EMBL" id="QCE04488.1"/>
    </source>
</evidence>
<evidence type="ECO:0000256" key="1">
    <source>
        <dbReference type="SAM" id="MobiDB-lite"/>
    </source>
</evidence>
<name>A0A4D6MTQ6_VIGUN</name>
<proteinExistence type="predicted"/>
<dbReference type="AlphaFoldDB" id="A0A4D6MTQ6"/>
<accession>A0A4D6MTQ6</accession>
<gene>
    <name evidence="2" type="ORF">DEO72_LG8g2524</name>
</gene>
<feature type="compositionally biased region" description="Basic residues" evidence="1">
    <location>
        <begin position="1"/>
        <end position="10"/>
    </location>
</feature>
<feature type="compositionally biased region" description="Basic and acidic residues" evidence="1">
    <location>
        <begin position="45"/>
        <end position="65"/>
    </location>
</feature>
<protein>
    <submittedName>
        <fullName evidence="2">Uncharacterized protein</fullName>
    </submittedName>
</protein>
<dbReference type="EMBL" id="CP039352">
    <property type="protein sequence ID" value="QCE04488.1"/>
    <property type="molecule type" value="Genomic_DNA"/>
</dbReference>
<sequence length="65" mass="7172">MGKGSRKHHGGGTTSRLPVRIGTPTTKVRQRRFGEGPAKAAEVAATKRKDTLSSRYHVENKENRD</sequence>
<feature type="region of interest" description="Disordered" evidence="1">
    <location>
        <begin position="1"/>
        <end position="65"/>
    </location>
</feature>
<evidence type="ECO:0000313" key="3">
    <source>
        <dbReference type="Proteomes" id="UP000501690"/>
    </source>
</evidence>
<dbReference type="Proteomes" id="UP000501690">
    <property type="component" value="Linkage Group LG8"/>
</dbReference>
<organism evidence="2 3">
    <name type="scientific">Vigna unguiculata</name>
    <name type="common">Cowpea</name>
    <dbReference type="NCBI Taxonomy" id="3917"/>
    <lineage>
        <taxon>Eukaryota</taxon>
        <taxon>Viridiplantae</taxon>
        <taxon>Streptophyta</taxon>
        <taxon>Embryophyta</taxon>
        <taxon>Tracheophyta</taxon>
        <taxon>Spermatophyta</taxon>
        <taxon>Magnoliopsida</taxon>
        <taxon>eudicotyledons</taxon>
        <taxon>Gunneridae</taxon>
        <taxon>Pentapetalae</taxon>
        <taxon>rosids</taxon>
        <taxon>fabids</taxon>
        <taxon>Fabales</taxon>
        <taxon>Fabaceae</taxon>
        <taxon>Papilionoideae</taxon>
        <taxon>50 kb inversion clade</taxon>
        <taxon>NPAAA clade</taxon>
        <taxon>indigoferoid/millettioid clade</taxon>
        <taxon>Phaseoleae</taxon>
        <taxon>Vigna</taxon>
    </lineage>
</organism>
<keyword evidence="3" id="KW-1185">Reference proteome</keyword>
<reference evidence="2 3" key="1">
    <citation type="submission" date="2019-04" db="EMBL/GenBank/DDBJ databases">
        <title>An improved genome assembly and genetic linkage map for asparagus bean, Vigna unguiculata ssp. sesquipedialis.</title>
        <authorList>
            <person name="Xia Q."/>
            <person name="Zhang R."/>
            <person name="Dong Y."/>
        </authorList>
    </citation>
    <scope>NUCLEOTIDE SEQUENCE [LARGE SCALE GENOMIC DNA]</scope>
    <source>
        <tissue evidence="2">Leaf</tissue>
    </source>
</reference>